<dbReference type="GeneID" id="81425506"/>
<gene>
    <name evidence="2" type="ORF">N7482_004205</name>
</gene>
<proteinExistence type="predicted"/>
<evidence type="ECO:0000256" key="1">
    <source>
        <dbReference type="SAM" id="MobiDB-lite"/>
    </source>
</evidence>
<keyword evidence="3" id="KW-1185">Reference proteome</keyword>
<dbReference type="Proteomes" id="UP001149163">
    <property type="component" value="Unassembled WGS sequence"/>
</dbReference>
<dbReference type="EMBL" id="JAPQKN010000002">
    <property type="protein sequence ID" value="KAJ5168611.1"/>
    <property type="molecule type" value="Genomic_DNA"/>
</dbReference>
<dbReference type="AlphaFoldDB" id="A0A9W9LPW1"/>
<organism evidence="2 3">
    <name type="scientific">Penicillium canariense</name>
    <dbReference type="NCBI Taxonomy" id="189055"/>
    <lineage>
        <taxon>Eukaryota</taxon>
        <taxon>Fungi</taxon>
        <taxon>Dikarya</taxon>
        <taxon>Ascomycota</taxon>
        <taxon>Pezizomycotina</taxon>
        <taxon>Eurotiomycetes</taxon>
        <taxon>Eurotiomycetidae</taxon>
        <taxon>Eurotiales</taxon>
        <taxon>Aspergillaceae</taxon>
        <taxon>Penicillium</taxon>
    </lineage>
</organism>
<dbReference type="OrthoDB" id="125347at2759"/>
<reference evidence="2" key="2">
    <citation type="journal article" date="2023" name="IMA Fungus">
        <title>Comparative genomic study of the Penicillium genus elucidates a diverse pangenome and 15 lateral gene transfer events.</title>
        <authorList>
            <person name="Petersen C."/>
            <person name="Sorensen T."/>
            <person name="Nielsen M.R."/>
            <person name="Sondergaard T.E."/>
            <person name="Sorensen J.L."/>
            <person name="Fitzpatrick D.A."/>
            <person name="Frisvad J.C."/>
            <person name="Nielsen K.L."/>
        </authorList>
    </citation>
    <scope>NUCLEOTIDE SEQUENCE</scope>
    <source>
        <strain evidence="2">IBT 26290</strain>
    </source>
</reference>
<feature type="region of interest" description="Disordered" evidence="1">
    <location>
        <begin position="22"/>
        <end position="46"/>
    </location>
</feature>
<sequence length="123" mass="13822">MRENLIRWETLFDLTEFAHDLVGNEADPGPFSQPPYSPPAKPVKDNDLISGEENDVEVTANRKDTILSGETYDVNSWEMTPGFLRKLAWAMERCGELMSQVTAGEGSEEKEPLHILVFPESPN</sequence>
<reference evidence="2" key="1">
    <citation type="submission" date="2022-11" db="EMBL/GenBank/DDBJ databases">
        <authorList>
            <person name="Petersen C."/>
        </authorList>
    </citation>
    <scope>NUCLEOTIDE SEQUENCE</scope>
    <source>
        <strain evidence="2">IBT 26290</strain>
    </source>
</reference>
<evidence type="ECO:0000313" key="2">
    <source>
        <dbReference type="EMBL" id="KAJ5168611.1"/>
    </source>
</evidence>
<comment type="caution">
    <text evidence="2">The sequence shown here is derived from an EMBL/GenBank/DDBJ whole genome shotgun (WGS) entry which is preliminary data.</text>
</comment>
<name>A0A9W9LPW1_9EURO</name>
<evidence type="ECO:0000313" key="3">
    <source>
        <dbReference type="Proteomes" id="UP001149163"/>
    </source>
</evidence>
<dbReference type="RefSeq" id="XP_056545072.1">
    <property type="nucleotide sequence ID" value="XM_056686330.1"/>
</dbReference>
<protein>
    <submittedName>
        <fullName evidence="2">Uncharacterized protein</fullName>
    </submittedName>
</protein>
<accession>A0A9W9LPW1</accession>
<feature type="compositionally biased region" description="Pro residues" evidence="1">
    <location>
        <begin position="31"/>
        <end position="41"/>
    </location>
</feature>